<evidence type="ECO:0000256" key="2">
    <source>
        <dbReference type="ARBA" id="ARBA00005791"/>
    </source>
</evidence>
<evidence type="ECO:0000256" key="1">
    <source>
        <dbReference type="ARBA" id="ARBA00003565"/>
    </source>
</evidence>
<dbReference type="OrthoDB" id="9808135at2"/>
<evidence type="ECO:0000313" key="9">
    <source>
        <dbReference type="Proteomes" id="UP000305131"/>
    </source>
</evidence>
<proteinExistence type="inferred from homology"/>
<dbReference type="Gene3D" id="3.40.30.10">
    <property type="entry name" value="Glutaredoxin"/>
    <property type="match status" value="1"/>
</dbReference>
<keyword evidence="5" id="KW-1015">Disulfide bond</keyword>
<evidence type="ECO:0000256" key="5">
    <source>
        <dbReference type="ARBA" id="ARBA00023157"/>
    </source>
</evidence>
<keyword evidence="4" id="KW-0560">Oxidoreductase</keyword>
<evidence type="ECO:0000256" key="4">
    <source>
        <dbReference type="ARBA" id="ARBA00023002"/>
    </source>
</evidence>
<accession>A0A6C1K9K0</accession>
<dbReference type="PANTHER" id="PTHR13887">
    <property type="entry name" value="GLUTATHIONE S-TRANSFERASE KAPPA"/>
    <property type="match status" value="1"/>
</dbReference>
<dbReference type="SUPFAM" id="SSF52833">
    <property type="entry name" value="Thioredoxin-like"/>
    <property type="match status" value="1"/>
</dbReference>
<dbReference type="PANTHER" id="PTHR13887:SF14">
    <property type="entry name" value="DISULFIDE BOND FORMATION PROTEIN D"/>
    <property type="match status" value="1"/>
</dbReference>
<dbReference type="Pfam" id="PF13462">
    <property type="entry name" value="Thioredoxin_4"/>
    <property type="match status" value="1"/>
</dbReference>
<protein>
    <submittedName>
        <fullName evidence="8">DsbA family protein</fullName>
    </submittedName>
</protein>
<dbReference type="Proteomes" id="UP000305131">
    <property type="component" value="Unassembled WGS sequence"/>
</dbReference>
<evidence type="ECO:0000256" key="3">
    <source>
        <dbReference type="ARBA" id="ARBA00022729"/>
    </source>
</evidence>
<dbReference type="GeneID" id="95776242"/>
<dbReference type="AlphaFoldDB" id="A0A6C1K9K0"/>
<dbReference type="RefSeq" id="WP_138401731.1">
    <property type="nucleotide sequence ID" value="NZ_JBAFVI010000019.1"/>
</dbReference>
<dbReference type="EMBL" id="VAUP01000042">
    <property type="protein sequence ID" value="TLX40820.1"/>
    <property type="molecule type" value="Genomic_DNA"/>
</dbReference>
<feature type="domain" description="Thioredoxin" evidence="7">
    <location>
        <begin position="1"/>
        <end position="173"/>
    </location>
</feature>
<dbReference type="InterPro" id="IPR013766">
    <property type="entry name" value="Thioredoxin_domain"/>
</dbReference>
<evidence type="ECO:0000259" key="7">
    <source>
        <dbReference type="PROSITE" id="PS51352"/>
    </source>
</evidence>
<comment type="function">
    <text evidence="1">May be required for disulfide bond formation in some proteins.</text>
</comment>
<reference evidence="8 9" key="1">
    <citation type="submission" date="2019-05" db="EMBL/GenBank/DDBJ databases">
        <authorList>
            <person name="Zhou X."/>
        </authorList>
    </citation>
    <scope>NUCLEOTIDE SEQUENCE [LARGE SCALE GENOMIC DNA]</scope>
    <source>
        <strain evidence="8 9">DSM 432</strain>
    </source>
</reference>
<keyword evidence="3" id="KW-0732">Signal</keyword>
<comment type="similarity">
    <text evidence="2">Belongs to the thioredoxin family. DsbA subfamily.</text>
</comment>
<dbReference type="PROSITE" id="PS51352">
    <property type="entry name" value="THIOREDOXIN_2"/>
    <property type="match status" value="1"/>
</dbReference>
<comment type="caution">
    <text evidence="8">The sequence shown here is derived from an EMBL/GenBank/DDBJ whole genome shotgun (WGS) entry which is preliminary data.</text>
</comment>
<dbReference type="InterPro" id="IPR012336">
    <property type="entry name" value="Thioredoxin-like_fold"/>
</dbReference>
<dbReference type="InterPro" id="IPR036249">
    <property type="entry name" value="Thioredoxin-like_sf"/>
</dbReference>
<evidence type="ECO:0000313" key="8">
    <source>
        <dbReference type="EMBL" id="TLX40820.1"/>
    </source>
</evidence>
<sequence>MSHLTTAVSADDHALGPDDAPVTLVEYGDYECPYCGEAYPVLKAVQHALGKQLRFVFRNFPLTDAHPHAGRAAEFAEAAASVGQFWAAHDMLYEHQDALDDESLIAYGRVLGIGDAALQAGFDGRFDPKIRHDFTSGVRSGVNGTPCLFINGERYDGPRDVDALVAVIRSAAKARA</sequence>
<dbReference type="GO" id="GO:0016491">
    <property type="term" value="F:oxidoreductase activity"/>
    <property type="evidence" value="ECO:0007669"/>
    <property type="project" value="UniProtKB-KW"/>
</dbReference>
<name>A0A6C1K9K0_XANAU</name>
<gene>
    <name evidence="8" type="ORF">FBQ73_22555</name>
</gene>
<evidence type="ECO:0000256" key="6">
    <source>
        <dbReference type="ARBA" id="ARBA00023284"/>
    </source>
</evidence>
<keyword evidence="6" id="KW-0676">Redox-active center</keyword>
<organism evidence="8 9">
    <name type="scientific">Xanthobacter autotrophicus</name>
    <dbReference type="NCBI Taxonomy" id="280"/>
    <lineage>
        <taxon>Bacteria</taxon>
        <taxon>Pseudomonadati</taxon>
        <taxon>Pseudomonadota</taxon>
        <taxon>Alphaproteobacteria</taxon>
        <taxon>Hyphomicrobiales</taxon>
        <taxon>Xanthobacteraceae</taxon>
        <taxon>Xanthobacter</taxon>
    </lineage>
</organism>